<sequence>MRKNQAPATTVDPVFPLWREGVPDPEADGLSSRDLVVRLVPVEESGNFGFDDIDLERLVVFHSREVPDGYERRRAVFFHWKAIRRRRAVFFHWKAIRRE</sequence>
<name>A0AAV2EVQ9_9ROSI</name>
<reference evidence="1 2" key="1">
    <citation type="submission" date="2024-04" db="EMBL/GenBank/DDBJ databases">
        <authorList>
            <person name="Fracassetti M."/>
        </authorList>
    </citation>
    <scope>NUCLEOTIDE SEQUENCE [LARGE SCALE GENOMIC DNA]</scope>
</reference>
<dbReference type="EMBL" id="OZ034818">
    <property type="protein sequence ID" value="CAL1390123.1"/>
    <property type="molecule type" value="Genomic_DNA"/>
</dbReference>
<dbReference type="Proteomes" id="UP001497516">
    <property type="component" value="Chromosome 5"/>
</dbReference>
<proteinExistence type="predicted"/>
<organism evidence="1 2">
    <name type="scientific">Linum trigynum</name>
    <dbReference type="NCBI Taxonomy" id="586398"/>
    <lineage>
        <taxon>Eukaryota</taxon>
        <taxon>Viridiplantae</taxon>
        <taxon>Streptophyta</taxon>
        <taxon>Embryophyta</taxon>
        <taxon>Tracheophyta</taxon>
        <taxon>Spermatophyta</taxon>
        <taxon>Magnoliopsida</taxon>
        <taxon>eudicotyledons</taxon>
        <taxon>Gunneridae</taxon>
        <taxon>Pentapetalae</taxon>
        <taxon>rosids</taxon>
        <taxon>fabids</taxon>
        <taxon>Malpighiales</taxon>
        <taxon>Linaceae</taxon>
        <taxon>Linum</taxon>
    </lineage>
</organism>
<protein>
    <submittedName>
        <fullName evidence="1">Uncharacterized protein</fullName>
    </submittedName>
</protein>
<gene>
    <name evidence="1" type="ORF">LTRI10_LOCUS30931</name>
</gene>
<evidence type="ECO:0000313" key="1">
    <source>
        <dbReference type="EMBL" id="CAL1390123.1"/>
    </source>
</evidence>
<keyword evidence="2" id="KW-1185">Reference proteome</keyword>
<evidence type="ECO:0000313" key="2">
    <source>
        <dbReference type="Proteomes" id="UP001497516"/>
    </source>
</evidence>
<dbReference type="AlphaFoldDB" id="A0AAV2EVQ9"/>
<accession>A0AAV2EVQ9</accession>